<proteinExistence type="predicted"/>
<evidence type="ECO:0000313" key="2">
    <source>
        <dbReference type="EMBL" id="ERJ97459.1"/>
    </source>
</evidence>
<dbReference type="STRING" id="411473.RUMCAL_00147"/>
<dbReference type="RefSeq" id="WP_021681143.1">
    <property type="nucleotide sequence ID" value="NZ_KI260334.1"/>
</dbReference>
<evidence type="ECO:0000259" key="1">
    <source>
        <dbReference type="Pfam" id="PF12728"/>
    </source>
</evidence>
<reference evidence="2 3" key="1">
    <citation type="submission" date="2013-07" db="EMBL/GenBank/DDBJ databases">
        <authorList>
            <person name="Weinstock G."/>
            <person name="Sodergren E."/>
            <person name="Wylie T."/>
            <person name="Fulton L."/>
            <person name="Fulton R."/>
            <person name="Fronick C."/>
            <person name="O'Laughlin M."/>
            <person name="Godfrey J."/>
            <person name="Miner T."/>
            <person name="Herter B."/>
            <person name="Appelbaum E."/>
            <person name="Cordes M."/>
            <person name="Lek S."/>
            <person name="Wollam A."/>
            <person name="Pepin K.H."/>
            <person name="Palsikar V.B."/>
            <person name="Mitreva M."/>
            <person name="Wilson R.K."/>
        </authorList>
    </citation>
    <scope>NUCLEOTIDE SEQUENCE [LARGE SCALE GENOMIC DNA]</scope>
    <source>
        <strain evidence="2 3">ATCC 27760</strain>
    </source>
</reference>
<gene>
    <name evidence="2" type="ORF">RUMCAL_00147</name>
</gene>
<dbReference type="GO" id="GO:0003677">
    <property type="term" value="F:DNA binding"/>
    <property type="evidence" value="ECO:0007669"/>
    <property type="project" value="InterPro"/>
</dbReference>
<dbReference type="GeneID" id="93692696"/>
<dbReference type="Proteomes" id="UP000016662">
    <property type="component" value="Unassembled WGS sequence"/>
</dbReference>
<accession>U2M6T8</accession>
<dbReference type="PATRIC" id="fig|411473.3.peg.121"/>
<dbReference type="EMBL" id="AWVF01000022">
    <property type="protein sequence ID" value="ERJ97459.1"/>
    <property type="molecule type" value="Genomic_DNA"/>
</dbReference>
<keyword evidence="3" id="KW-1185">Reference proteome</keyword>
<dbReference type="NCBIfam" id="TIGR01764">
    <property type="entry name" value="excise"/>
    <property type="match status" value="1"/>
</dbReference>
<protein>
    <submittedName>
        <fullName evidence="2">DNA binding domain, excisionase family</fullName>
    </submittedName>
</protein>
<comment type="caution">
    <text evidence="2">The sequence shown here is derived from an EMBL/GenBank/DDBJ whole genome shotgun (WGS) entry which is preliminary data.</text>
</comment>
<organism evidence="2 3">
    <name type="scientific">Ruminococcus callidus ATCC 27760</name>
    <dbReference type="NCBI Taxonomy" id="411473"/>
    <lineage>
        <taxon>Bacteria</taxon>
        <taxon>Bacillati</taxon>
        <taxon>Bacillota</taxon>
        <taxon>Clostridia</taxon>
        <taxon>Eubacteriales</taxon>
        <taxon>Oscillospiraceae</taxon>
        <taxon>Ruminococcus</taxon>
    </lineage>
</organism>
<dbReference type="eggNOG" id="ENOG5030TQ7">
    <property type="taxonomic scope" value="Bacteria"/>
</dbReference>
<evidence type="ECO:0000313" key="3">
    <source>
        <dbReference type="Proteomes" id="UP000016662"/>
    </source>
</evidence>
<feature type="domain" description="Helix-turn-helix" evidence="1">
    <location>
        <begin position="8"/>
        <end position="56"/>
    </location>
</feature>
<sequence>MLTTKEILTREEVMEILKIGRSTFYKLLQTGQLKGFKEGNRYKVPVESVEKYVEMRMRT</sequence>
<dbReference type="AlphaFoldDB" id="U2M6T8"/>
<dbReference type="Pfam" id="PF12728">
    <property type="entry name" value="HTH_17"/>
    <property type="match status" value="1"/>
</dbReference>
<dbReference type="HOGENOM" id="CLU_140176_16_1_9"/>
<dbReference type="OrthoDB" id="9804758at2"/>
<name>U2M6T8_9FIRM</name>
<dbReference type="InterPro" id="IPR041657">
    <property type="entry name" value="HTH_17"/>
</dbReference>
<dbReference type="InterPro" id="IPR010093">
    <property type="entry name" value="SinI_DNA-bd"/>
</dbReference>